<feature type="region of interest" description="Disordered" evidence="1">
    <location>
        <begin position="22"/>
        <end position="44"/>
    </location>
</feature>
<name>A0AAW2WCP2_9LAMI</name>
<protein>
    <recommendedName>
        <fullName evidence="3">Transposase</fullName>
    </recommendedName>
</protein>
<dbReference type="AlphaFoldDB" id="A0AAW2WCP2"/>
<evidence type="ECO:0000313" key="2">
    <source>
        <dbReference type="EMBL" id="KAL0439079.1"/>
    </source>
</evidence>
<gene>
    <name evidence="2" type="ORF">Slati_2390900</name>
</gene>
<evidence type="ECO:0000256" key="1">
    <source>
        <dbReference type="SAM" id="MobiDB-lite"/>
    </source>
</evidence>
<sequence length="400" mass="46281">MGYRDVRDVLVYVEILGELNTGHGNEGVHETEEGEMGRMDDADLYDSDYDLSTEVDDDDRLFDDYVDDKTDDIPTSDIPINNNRELIEGLSGFSDEGESDIMDEIRRTNPGSTVVIGTEDARGKNKFNRFHRVKGNLGVVSHIVERCLGIEEQSKYVFMSDKQKGLIQAFQEVLPDAAHRFCVRYMHNNFKSAGFRGLSFKHALWRAAKVCTKEEFKAIMMDIQAVEQWSRSHFNVNLKCDMLLDNCCENFNMMILDAREKLILTMLEWIRKFLMRRLQENRDLAETKWKERFCPRIKKILDKHVEKVADCIPIKVDNFHYQISCFDGSHYAVDLANHTCTCRKWELSGIPSLDAFGESYGADDVNRTLKLNVRKRGRIMTQQSQNNMEYKSKKVVCFVA</sequence>
<dbReference type="EMBL" id="JACGWN010000008">
    <property type="protein sequence ID" value="KAL0439079.1"/>
    <property type="molecule type" value="Genomic_DNA"/>
</dbReference>
<reference evidence="2" key="1">
    <citation type="submission" date="2020-06" db="EMBL/GenBank/DDBJ databases">
        <authorList>
            <person name="Li T."/>
            <person name="Hu X."/>
            <person name="Zhang T."/>
            <person name="Song X."/>
            <person name="Zhang H."/>
            <person name="Dai N."/>
            <person name="Sheng W."/>
            <person name="Hou X."/>
            <person name="Wei L."/>
        </authorList>
    </citation>
    <scope>NUCLEOTIDE SEQUENCE</scope>
    <source>
        <strain evidence="2">KEN1</strain>
        <tissue evidence="2">Leaf</tissue>
    </source>
</reference>
<accession>A0AAW2WCP2</accession>
<dbReference type="PANTHER" id="PTHR31973">
    <property type="entry name" value="POLYPROTEIN, PUTATIVE-RELATED"/>
    <property type="match status" value="1"/>
</dbReference>
<evidence type="ECO:0008006" key="3">
    <source>
        <dbReference type="Google" id="ProtNLM"/>
    </source>
</evidence>
<organism evidence="2">
    <name type="scientific">Sesamum latifolium</name>
    <dbReference type="NCBI Taxonomy" id="2727402"/>
    <lineage>
        <taxon>Eukaryota</taxon>
        <taxon>Viridiplantae</taxon>
        <taxon>Streptophyta</taxon>
        <taxon>Embryophyta</taxon>
        <taxon>Tracheophyta</taxon>
        <taxon>Spermatophyta</taxon>
        <taxon>Magnoliopsida</taxon>
        <taxon>eudicotyledons</taxon>
        <taxon>Gunneridae</taxon>
        <taxon>Pentapetalae</taxon>
        <taxon>asterids</taxon>
        <taxon>lamiids</taxon>
        <taxon>Lamiales</taxon>
        <taxon>Pedaliaceae</taxon>
        <taxon>Sesamum</taxon>
    </lineage>
</organism>
<comment type="caution">
    <text evidence="2">The sequence shown here is derived from an EMBL/GenBank/DDBJ whole genome shotgun (WGS) entry which is preliminary data.</text>
</comment>
<dbReference type="PANTHER" id="PTHR31973:SF191">
    <property type="entry name" value="OS05G0489400 PROTEIN"/>
    <property type="match status" value="1"/>
</dbReference>
<proteinExistence type="predicted"/>
<feature type="compositionally biased region" description="Basic and acidic residues" evidence="1">
    <location>
        <begin position="26"/>
        <end position="41"/>
    </location>
</feature>
<reference evidence="2" key="2">
    <citation type="journal article" date="2024" name="Plant">
        <title>Genomic evolution and insights into agronomic trait innovations of Sesamum species.</title>
        <authorList>
            <person name="Miao H."/>
            <person name="Wang L."/>
            <person name="Qu L."/>
            <person name="Liu H."/>
            <person name="Sun Y."/>
            <person name="Le M."/>
            <person name="Wang Q."/>
            <person name="Wei S."/>
            <person name="Zheng Y."/>
            <person name="Lin W."/>
            <person name="Duan Y."/>
            <person name="Cao H."/>
            <person name="Xiong S."/>
            <person name="Wang X."/>
            <person name="Wei L."/>
            <person name="Li C."/>
            <person name="Ma Q."/>
            <person name="Ju M."/>
            <person name="Zhao R."/>
            <person name="Li G."/>
            <person name="Mu C."/>
            <person name="Tian Q."/>
            <person name="Mei H."/>
            <person name="Zhang T."/>
            <person name="Gao T."/>
            <person name="Zhang H."/>
        </authorList>
    </citation>
    <scope>NUCLEOTIDE SEQUENCE</scope>
    <source>
        <strain evidence="2">KEN1</strain>
    </source>
</reference>